<dbReference type="PANTHER" id="PTHR13789">
    <property type="entry name" value="MONOOXYGENASE"/>
    <property type="match status" value="1"/>
</dbReference>
<accession>R7S5H8</accession>
<dbReference type="GO" id="GO:0071949">
    <property type="term" value="F:FAD binding"/>
    <property type="evidence" value="ECO:0007669"/>
    <property type="project" value="InterPro"/>
</dbReference>
<feature type="domain" description="FAD-binding" evidence="6">
    <location>
        <begin position="14"/>
        <end position="361"/>
    </location>
</feature>
<reference evidence="8" key="1">
    <citation type="journal article" date="2012" name="Science">
        <title>The Paleozoic origin of enzymatic lignin decomposition reconstructed from 31 fungal genomes.</title>
        <authorList>
            <person name="Floudas D."/>
            <person name="Binder M."/>
            <person name="Riley R."/>
            <person name="Barry K."/>
            <person name="Blanchette R.A."/>
            <person name="Henrissat B."/>
            <person name="Martinez A.T."/>
            <person name="Otillar R."/>
            <person name="Spatafora J.W."/>
            <person name="Yadav J.S."/>
            <person name="Aerts A."/>
            <person name="Benoit I."/>
            <person name="Boyd A."/>
            <person name="Carlson A."/>
            <person name="Copeland A."/>
            <person name="Coutinho P.M."/>
            <person name="de Vries R.P."/>
            <person name="Ferreira P."/>
            <person name="Findley K."/>
            <person name="Foster B."/>
            <person name="Gaskell J."/>
            <person name="Glotzer D."/>
            <person name="Gorecki P."/>
            <person name="Heitman J."/>
            <person name="Hesse C."/>
            <person name="Hori C."/>
            <person name="Igarashi K."/>
            <person name="Jurgens J.A."/>
            <person name="Kallen N."/>
            <person name="Kersten P."/>
            <person name="Kohler A."/>
            <person name="Kuees U."/>
            <person name="Kumar T.K.A."/>
            <person name="Kuo A."/>
            <person name="LaButti K."/>
            <person name="Larrondo L.F."/>
            <person name="Lindquist E."/>
            <person name="Ling A."/>
            <person name="Lombard V."/>
            <person name="Lucas S."/>
            <person name="Lundell T."/>
            <person name="Martin R."/>
            <person name="McLaughlin D.J."/>
            <person name="Morgenstern I."/>
            <person name="Morin E."/>
            <person name="Murat C."/>
            <person name="Nagy L.G."/>
            <person name="Nolan M."/>
            <person name="Ohm R.A."/>
            <person name="Patyshakuliyeva A."/>
            <person name="Rokas A."/>
            <person name="Ruiz-Duenas F.J."/>
            <person name="Sabat G."/>
            <person name="Salamov A."/>
            <person name="Samejima M."/>
            <person name="Schmutz J."/>
            <person name="Slot J.C."/>
            <person name="St John F."/>
            <person name="Stenlid J."/>
            <person name="Sun H."/>
            <person name="Sun S."/>
            <person name="Syed K."/>
            <person name="Tsang A."/>
            <person name="Wiebenga A."/>
            <person name="Young D."/>
            <person name="Pisabarro A."/>
            <person name="Eastwood D.C."/>
            <person name="Martin F."/>
            <person name="Cullen D."/>
            <person name="Grigoriev I.V."/>
            <person name="Hibbett D.S."/>
        </authorList>
    </citation>
    <scope>NUCLEOTIDE SEQUENCE [LARGE SCALE GENOMIC DNA]</scope>
    <source>
        <strain evidence="8">HHB-11173 SS5</strain>
    </source>
</reference>
<comment type="similarity">
    <text evidence="1">Belongs to the paxM FAD-dependent monooxygenase family.</text>
</comment>
<keyword evidence="2" id="KW-0285">Flavoprotein</keyword>
<keyword evidence="4" id="KW-0560">Oxidoreductase</keyword>
<dbReference type="eggNOG" id="KOG2614">
    <property type="taxonomic scope" value="Eukaryota"/>
</dbReference>
<evidence type="ECO:0000313" key="7">
    <source>
        <dbReference type="EMBL" id="EIN04666.1"/>
    </source>
</evidence>
<dbReference type="GO" id="GO:0004497">
    <property type="term" value="F:monooxygenase activity"/>
    <property type="evidence" value="ECO:0007669"/>
    <property type="project" value="UniProtKB-KW"/>
</dbReference>
<evidence type="ECO:0000256" key="3">
    <source>
        <dbReference type="ARBA" id="ARBA00022827"/>
    </source>
</evidence>
<dbReference type="KEGG" id="psq:PUNSTDRAFT_92620"/>
<keyword evidence="3" id="KW-0274">FAD</keyword>
<dbReference type="Pfam" id="PF01494">
    <property type="entry name" value="FAD_binding_3"/>
    <property type="match status" value="1"/>
</dbReference>
<dbReference type="PANTHER" id="PTHR13789:SF306">
    <property type="entry name" value="HYDROXYLASE, PUTATIVE-RELATED"/>
    <property type="match status" value="1"/>
</dbReference>
<dbReference type="OMA" id="ATHIWER"/>
<evidence type="ECO:0000256" key="2">
    <source>
        <dbReference type="ARBA" id="ARBA00022630"/>
    </source>
</evidence>
<dbReference type="RefSeq" id="XP_007388059.1">
    <property type="nucleotide sequence ID" value="XM_007387997.1"/>
</dbReference>
<evidence type="ECO:0000259" key="6">
    <source>
        <dbReference type="Pfam" id="PF01494"/>
    </source>
</evidence>
<dbReference type="InterPro" id="IPR002938">
    <property type="entry name" value="FAD-bd"/>
</dbReference>
<sequence length="472" mass="52063">MSRHRKTTCPLRFVIVGGSIAGLGTAYALKRAGHDVVVLEQGDGTASSTGCMRSPPNATRILNDWGIGDCLTEEGVVSGGILFKAGETGEVIGHIRFVPRIIKDFGANFCYLRHNTLTERLRELAVNSGCTIRYNCKVVKVDAVEGSVRLESGEVVSGNIVVGADGKGSRVRDVIIGRPLHTRRARHACFNLAAPADQMRLDPDLAPIADTHEWSVWMADNCVLQGCPLPAKNEYAMLLRMKGDDIPRGEHWDHTFPVNQPGFDYSCFEPRVQRMIKMAKVMTPTDHSVRETFDTWFHESAKVVLVGEAAHPFAPSAHHNFGAALEDAVTLGNLFSRLSSPQQIPAMLSAYEDIRQPRCAMLAETEKHTIHFVTMANGPEREKRDAGLRSALAAAKEDWDDAEEVLLQKTWGEFIRPFDHNAEEAADNWWHTWGASVEGLDSKGASAHADARQHELAQSPISRTIRVEMTRA</sequence>
<organism evidence="7 8">
    <name type="scientific">Punctularia strigosozonata (strain HHB-11173)</name>
    <name type="common">White-rot fungus</name>
    <dbReference type="NCBI Taxonomy" id="741275"/>
    <lineage>
        <taxon>Eukaryota</taxon>
        <taxon>Fungi</taxon>
        <taxon>Dikarya</taxon>
        <taxon>Basidiomycota</taxon>
        <taxon>Agaricomycotina</taxon>
        <taxon>Agaricomycetes</taxon>
        <taxon>Corticiales</taxon>
        <taxon>Punctulariaceae</taxon>
        <taxon>Punctularia</taxon>
    </lineage>
</organism>
<dbReference type="PRINTS" id="PR00420">
    <property type="entry name" value="RNGMNOXGNASE"/>
</dbReference>
<name>R7S5H8_PUNST</name>
<evidence type="ECO:0000256" key="5">
    <source>
        <dbReference type="ARBA" id="ARBA00023033"/>
    </source>
</evidence>
<evidence type="ECO:0000313" key="8">
    <source>
        <dbReference type="Proteomes" id="UP000054196"/>
    </source>
</evidence>
<dbReference type="HOGENOM" id="CLU_009665_19_3_1"/>
<evidence type="ECO:0000256" key="1">
    <source>
        <dbReference type="ARBA" id="ARBA00007992"/>
    </source>
</evidence>
<dbReference type="SUPFAM" id="SSF51905">
    <property type="entry name" value="FAD/NAD(P)-binding domain"/>
    <property type="match status" value="1"/>
</dbReference>
<protein>
    <submittedName>
        <fullName evidence="7">FAD/NAD(P)-binding domain-containing protein</fullName>
    </submittedName>
</protein>
<dbReference type="Proteomes" id="UP000054196">
    <property type="component" value="Unassembled WGS sequence"/>
</dbReference>
<dbReference type="InterPro" id="IPR050493">
    <property type="entry name" value="FAD-dep_Monooxygenase_BioMet"/>
</dbReference>
<keyword evidence="5" id="KW-0503">Monooxygenase</keyword>
<dbReference type="Gene3D" id="3.50.50.60">
    <property type="entry name" value="FAD/NAD(P)-binding domain"/>
    <property type="match status" value="1"/>
</dbReference>
<dbReference type="InterPro" id="IPR036188">
    <property type="entry name" value="FAD/NAD-bd_sf"/>
</dbReference>
<proteinExistence type="inferred from homology"/>
<dbReference type="OrthoDB" id="1878542at2759"/>
<dbReference type="AlphaFoldDB" id="R7S5H8"/>
<dbReference type="GeneID" id="18886520"/>
<keyword evidence="8" id="KW-1185">Reference proteome</keyword>
<dbReference type="EMBL" id="JH687553">
    <property type="protein sequence ID" value="EIN04666.1"/>
    <property type="molecule type" value="Genomic_DNA"/>
</dbReference>
<evidence type="ECO:0000256" key="4">
    <source>
        <dbReference type="ARBA" id="ARBA00023002"/>
    </source>
</evidence>
<gene>
    <name evidence="7" type="ORF">PUNSTDRAFT_92620</name>
</gene>